<dbReference type="Pfam" id="PF03544">
    <property type="entry name" value="TonB_C"/>
    <property type="match status" value="1"/>
</dbReference>
<comment type="subcellular location">
    <subcellularLocation>
        <location evidence="1">Membrane</location>
        <topology evidence="1">Single-pass membrane protein</topology>
    </subcellularLocation>
</comment>
<dbReference type="SUPFAM" id="SSF74653">
    <property type="entry name" value="TolA/TonB C-terminal domain"/>
    <property type="match status" value="1"/>
</dbReference>
<evidence type="ECO:0000256" key="2">
    <source>
        <dbReference type="ARBA" id="ARBA00022692"/>
    </source>
</evidence>
<feature type="region of interest" description="Disordered" evidence="5">
    <location>
        <begin position="103"/>
        <end position="159"/>
    </location>
</feature>
<evidence type="ECO:0000259" key="6">
    <source>
        <dbReference type="Pfam" id="PF03544"/>
    </source>
</evidence>
<dbReference type="InterPro" id="IPR006260">
    <property type="entry name" value="TonB/TolA_C"/>
</dbReference>
<keyword evidence="2" id="KW-0812">Transmembrane</keyword>
<dbReference type="InterPro" id="IPR037682">
    <property type="entry name" value="TonB_C"/>
</dbReference>
<evidence type="ECO:0000256" key="1">
    <source>
        <dbReference type="ARBA" id="ARBA00004167"/>
    </source>
</evidence>
<dbReference type="EMBL" id="JACIJK010000002">
    <property type="protein sequence ID" value="MBB5714053.1"/>
    <property type="molecule type" value="Genomic_DNA"/>
</dbReference>
<dbReference type="GO" id="GO:0055085">
    <property type="term" value="P:transmembrane transport"/>
    <property type="evidence" value="ECO:0007669"/>
    <property type="project" value="InterPro"/>
</dbReference>
<gene>
    <name evidence="7" type="ORF">FHS94_000876</name>
</gene>
<feature type="domain" description="TonB C-terminal" evidence="6">
    <location>
        <begin position="152"/>
        <end position="222"/>
    </location>
</feature>
<feature type="compositionally biased region" description="Gly residues" evidence="5">
    <location>
        <begin position="112"/>
        <end position="130"/>
    </location>
</feature>
<sequence>MAVVPAAVLTALLGWLLLIGSRFDQSRSEDDGLAVFSPELETLPKPVRIVPARHRVHRRRGEAAPPNLRSNATELVAPEPVVLPIQPPPMIVAPVAGLGMQASQGAAQVPGPGTGAGGHGNGTGSGGSGDGDGDGLDTAPRRIKGKITDRDWPPGAGDAGEGGVVSVRYYVEVDGRATGCRITHSSGSVALDETTCRLIEQRFRYRPSLDADGRPVRSIIVVDHEWVNELSLADREAARR</sequence>
<keyword evidence="4" id="KW-0472">Membrane</keyword>
<dbReference type="Gene3D" id="3.30.1150.10">
    <property type="match status" value="1"/>
</dbReference>
<comment type="caution">
    <text evidence="7">The sequence shown here is derived from an EMBL/GenBank/DDBJ whole genome shotgun (WGS) entry which is preliminary data.</text>
</comment>
<keyword evidence="8" id="KW-1185">Reference proteome</keyword>
<evidence type="ECO:0000313" key="8">
    <source>
        <dbReference type="Proteomes" id="UP000546200"/>
    </source>
</evidence>
<dbReference type="AlphaFoldDB" id="A0A7W9EV23"/>
<dbReference type="Proteomes" id="UP000546200">
    <property type="component" value="Unassembled WGS sequence"/>
</dbReference>
<name>A0A7W9EV23_9SPHN</name>
<proteinExistence type="predicted"/>
<keyword evidence="3" id="KW-1133">Transmembrane helix</keyword>
<evidence type="ECO:0000313" key="7">
    <source>
        <dbReference type="EMBL" id="MBB5714053.1"/>
    </source>
</evidence>
<evidence type="ECO:0000256" key="4">
    <source>
        <dbReference type="ARBA" id="ARBA00023136"/>
    </source>
</evidence>
<evidence type="ECO:0000256" key="5">
    <source>
        <dbReference type="SAM" id="MobiDB-lite"/>
    </source>
</evidence>
<accession>A0A7W9EV23</accession>
<organism evidence="7 8">
    <name type="scientific">Sphingomonas aerophila</name>
    <dbReference type="NCBI Taxonomy" id="1344948"/>
    <lineage>
        <taxon>Bacteria</taxon>
        <taxon>Pseudomonadati</taxon>
        <taxon>Pseudomonadota</taxon>
        <taxon>Alphaproteobacteria</taxon>
        <taxon>Sphingomonadales</taxon>
        <taxon>Sphingomonadaceae</taxon>
        <taxon>Sphingomonas</taxon>
    </lineage>
</organism>
<evidence type="ECO:0000256" key="3">
    <source>
        <dbReference type="ARBA" id="ARBA00022989"/>
    </source>
</evidence>
<protein>
    <submittedName>
        <fullName evidence="7">Protein TonB</fullName>
    </submittedName>
</protein>
<reference evidence="7 8" key="1">
    <citation type="submission" date="2020-08" db="EMBL/GenBank/DDBJ databases">
        <title>Genomic Encyclopedia of Type Strains, Phase IV (KMG-IV): sequencing the most valuable type-strain genomes for metagenomic binning, comparative biology and taxonomic classification.</title>
        <authorList>
            <person name="Goeker M."/>
        </authorList>
    </citation>
    <scope>NUCLEOTIDE SEQUENCE [LARGE SCALE GENOMIC DNA]</scope>
    <source>
        <strain evidence="7 8">DSM 100044</strain>
    </source>
</reference>
<dbReference type="GO" id="GO:0016020">
    <property type="term" value="C:membrane"/>
    <property type="evidence" value="ECO:0007669"/>
    <property type="project" value="UniProtKB-SubCell"/>
</dbReference>
<dbReference type="NCBIfam" id="TIGR01352">
    <property type="entry name" value="tonB_Cterm"/>
    <property type="match status" value="1"/>
</dbReference>